<dbReference type="EMBL" id="MIJE01000011">
    <property type="protein sequence ID" value="OEF97556.1"/>
    <property type="molecule type" value="Genomic_DNA"/>
</dbReference>
<evidence type="ECO:0000313" key="1">
    <source>
        <dbReference type="EMBL" id="OEF97556.1"/>
    </source>
</evidence>
<gene>
    <name evidence="1" type="ORF">BHF68_04945</name>
</gene>
<keyword evidence="2" id="KW-1185">Reference proteome</keyword>
<protein>
    <submittedName>
        <fullName evidence="1">Uncharacterized protein</fullName>
    </submittedName>
</protein>
<dbReference type="STRING" id="766136.BHF68_04945"/>
<reference evidence="1 2" key="1">
    <citation type="submission" date="2016-09" db="EMBL/GenBank/DDBJ databases">
        <title>Draft genome sequence for the type strain of Desulfuribacillus alkaliarsenatis AHT28, an obligately anaerobic, sulfidogenic bacterium isolated from Russian soda lake sediments.</title>
        <authorList>
            <person name="Abin C.A."/>
            <person name="Hollibaugh J.T."/>
        </authorList>
    </citation>
    <scope>NUCLEOTIDE SEQUENCE [LARGE SCALE GENOMIC DNA]</scope>
    <source>
        <strain evidence="1 2">AHT28</strain>
    </source>
</reference>
<dbReference type="Proteomes" id="UP000094296">
    <property type="component" value="Unassembled WGS sequence"/>
</dbReference>
<accession>A0A1E5G3A1</accession>
<dbReference type="InterPro" id="IPR031707">
    <property type="entry name" value="AbiGii_2"/>
</dbReference>
<proteinExistence type="predicted"/>
<organism evidence="1 2">
    <name type="scientific">Desulfuribacillus alkaliarsenatis</name>
    <dbReference type="NCBI Taxonomy" id="766136"/>
    <lineage>
        <taxon>Bacteria</taxon>
        <taxon>Bacillati</taxon>
        <taxon>Bacillota</taxon>
        <taxon>Desulfuribacillia</taxon>
        <taxon>Desulfuribacillales</taxon>
        <taxon>Desulfuribacillaceae</taxon>
        <taxon>Desulfuribacillus</taxon>
    </lineage>
</organism>
<comment type="caution">
    <text evidence="1">The sequence shown here is derived from an EMBL/GenBank/DDBJ whole genome shotgun (WGS) entry which is preliminary data.</text>
</comment>
<evidence type="ECO:0000313" key="2">
    <source>
        <dbReference type="Proteomes" id="UP000094296"/>
    </source>
</evidence>
<dbReference type="AlphaFoldDB" id="A0A1E5G3A1"/>
<dbReference type="Pfam" id="PF16873">
    <property type="entry name" value="AbiGii_2"/>
    <property type="match status" value="1"/>
</dbReference>
<name>A0A1E5G3A1_9FIRM</name>
<sequence length="407" mass="47579">MYVDFKRLVKQQEPIDIPQEIIRQLNKELPKGLEYVQIGENACGVTSKEDLNIKLNIVFPEIPNKFSELIKTSEDFFEYMYRTQTKLSCKPNEDGTITINNHKISCSDFIKFPLSDKKLKEFGEFSIEPQEFPEMGTIVFQTGKMKKSLKLKRVPYESMDTIAIETSDNTWLKVRILLHEKTFSANINFIFRLEIIKSVNEIVQAYKYHNSLFTNGVSMAGFNINGKISKDKIISNKTIDFWEKVLQLENKLGLHFDCSTPLTRNVAYEFHILFRCFIEDKPYREDIKVKSDTGLYFSEIGEIEKQIGQEIAVSYIQEISWEIQSQIFSSYTVTSLFNTIVDSIDEIDSLDESNKYFVKLRSAENKTMFQVMKLFMTRDEAENFQSEMNKNYSYFANKMREAEKIII</sequence>